<dbReference type="RefSeq" id="WP_013164355.1">
    <property type="nucleotide sequence ID" value="NC_014216.1"/>
</dbReference>
<gene>
    <name evidence="1" type="ordered locus">DaAHT2_2170</name>
</gene>
<keyword evidence="2" id="KW-1185">Reference proteome</keyword>
<protein>
    <recommendedName>
        <fullName evidence="3">Antitoxin SocA-like Panacea domain-containing protein</fullName>
    </recommendedName>
</protein>
<name>D6Z673_DESAT</name>
<reference evidence="2" key="1">
    <citation type="submission" date="2010-02" db="EMBL/GenBank/DDBJ databases">
        <title>Complete sequence of Desulfurivibrio alkaliphilus AHT2.</title>
        <authorList>
            <consortium name="US DOE Joint Genome Institute"/>
            <person name="Pitluck S."/>
            <person name="Chertkov O."/>
            <person name="Detter J.C."/>
            <person name="Han C."/>
            <person name="Tapia R."/>
            <person name="Larimer F."/>
            <person name="Land M."/>
            <person name="Hauser L."/>
            <person name="Kyrpides N."/>
            <person name="Mikhailova N."/>
            <person name="Sorokin D.Y."/>
            <person name="Muyzer G."/>
            <person name="Woyke T."/>
        </authorList>
    </citation>
    <scope>NUCLEOTIDE SEQUENCE [LARGE SCALE GENOMIC DNA]</scope>
    <source>
        <strain evidence="2">DSM 19089 / UNIQEM U267 / AHT2</strain>
    </source>
</reference>
<evidence type="ECO:0000313" key="2">
    <source>
        <dbReference type="Proteomes" id="UP000001508"/>
    </source>
</evidence>
<dbReference type="eggNOG" id="ENOG5031EMA">
    <property type="taxonomic scope" value="Bacteria"/>
</dbReference>
<accession>D6Z673</accession>
<dbReference type="HOGENOM" id="CLU_1060613_0_0_7"/>
<dbReference type="EMBL" id="CP001940">
    <property type="protein sequence ID" value="ADH86838.1"/>
    <property type="molecule type" value="Genomic_DNA"/>
</dbReference>
<evidence type="ECO:0008006" key="3">
    <source>
        <dbReference type="Google" id="ProtNLM"/>
    </source>
</evidence>
<proteinExistence type="predicted"/>
<dbReference type="AlphaFoldDB" id="D6Z673"/>
<evidence type="ECO:0000313" key="1">
    <source>
        <dbReference type="EMBL" id="ADH86838.1"/>
    </source>
</evidence>
<dbReference type="Proteomes" id="UP000001508">
    <property type="component" value="Chromosome"/>
</dbReference>
<sequence>MNKARVQELIKFILAEAWQDEDYKNRELGPIQLIKYIYLADLYYAAKNEGRCFTDIDWQFYKLGPWNLELHKELPNAAKAIGANLRIFESRYTDEGKNWSLPDDHPDYKSASKPIPPYILFRLRADIRKYGAATYDLLHYVYLTPPMTNAAPGQLLDFNYAYFAEQCSPRQSPSTPRTALTAREKKKKKDRLEKIKTIMAAMREEKRKSRIKPVPPRYDEVFYNGVAELDALAGEEIPNSEGTLSISKEIWKSNWRKDADLP</sequence>
<dbReference type="OrthoDB" id="5423001at2"/>
<dbReference type="KEGG" id="dak:DaAHT2_2170"/>
<dbReference type="InParanoid" id="D6Z673"/>
<organism evidence="1 2">
    <name type="scientific">Desulfurivibrio alkaliphilus (strain DSM 19089 / UNIQEM U267 / AHT2)</name>
    <dbReference type="NCBI Taxonomy" id="589865"/>
    <lineage>
        <taxon>Bacteria</taxon>
        <taxon>Pseudomonadati</taxon>
        <taxon>Thermodesulfobacteriota</taxon>
        <taxon>Desulfobulbia</taxon>
        <taxon>Desulfobulbales</taxon>
        <taxon>Desulfobulbaceae</taxon>
        <taxon>Desulfurivibrio</taxon>
    </lineage>
</organism>